<reference evidence="2" key="2">
    <citation type="submission" date="2007-04" db="EMBL/GenBank/DDBJ databases">
        <title>Draft genome sequence of Bacteroides ovatus (ATCC 8483).</title>
        <authorList>
            <person name="Sudarsanam P."/>
            <person name="Ley R."/>
            <person name="Guruge J."/>
            <person name="Turnbaugh P.J."/>
            <person name="Mahowald M."/>
            <person name="Liep D."/>
            <person name="Gordon J."/>
        </authorList>
    </citation>
    <scope>NUCLEOTIDE SEQUENCE [LARGE SCALE GENOMIC DNA]</scope>
    <source>
        <strain evidence="2">ATCC 8483 / DSM 1896 / JCM 5824 / BCRC 10623 / CCUG 4943 / NCTC 11153</strain>
    </source>
</reference>
<evidence type="ECO:0008006" key="3">
    <source>
        <dbReference type="Google" id="ProtNLM"/>
    </source>
</evidence>
<proteinExistence type="predicted"/>
<evidence type="ECO:0000313" key="1">
    <source>
        <dbReference type="EMBL" id="EDO11730.1"/>
    </source>
</evidence>
<dbReference type="NCBIfam" id="NF047593">
    <property type="entry name" value="IS66_ISAeme5_TnpA"/>
    <property type="match status" value="1"/>
</dbReference>
<sequence>MLYKQFQVSGQIVRDFCKEQGIREARFYFWVRKFKESVVSTLEQSDNFILISQSTVDFHVMLKLNIYNKMEKCRDSCDKHESLHLVD</sequence>
<dbReference type="Proteomes" id="UP000005475">
    <property type="component" value="Unassembled WGS sequence"/>
</dbReference>
<accession>A0AAN3A9H0</accession>
<evidence type="ECO:0000313" key="2">
    <source>
        <dbReference type="Proteomes" id="UP000005475"/>
    </source>
</evidence>
<dbReference type="GeneID" id="97804835"/>
<gene>
    <name evidence="1" type="ORF">BACOVA_02224</name>
</gene>
<comment type="caution">
    <text evidence="1">The sequence shown here is derived from an EMBL/GenBank/DDBJ whole genome shotgun (WGS) entry which is preliminary data.</text>
</comment>
<dbReference type="EMBL" id="AAXF02000048">
    <property type="protein sequence ID" value="EDO11730.1"/>
    <property type="molecule type" value="Genomic_DNA"/>
</dbReference>
<protein>
    <recommendedName>
        <fullName evidence="3">Transposase</fullName>
    </recommendedName>
</protein>
<reference evidence="1 2" key="1">
    <citation type="submission" date="2007-03" db="EMBL/GenBank/DDBJ databases">
        <authorList>
            <person name="Fulton L."/>
            <person name="Clifton S."/>
            <person name="Fulton B."/>
            <person name="Xu J."/>
            <person name="Minx P."/>
            <person name="Pepin K.H."/>
            <person name="Johnson M."/>
            <person name="Thiruvilangam P."/>
            <person name="Bhonagiri V."/>
            <person name="Nash W.E."/>
            <person name="Mardis E.R."/>
            <person name="Wilson R.K."/>
        </authorList>
    </citation>
    <scope>NUCLEOTIDE SEQUENCE [LARGE SCALE GENOMIC DNA]</scope>
    <source>
        <strain evidence="2">ATCC 8483 / DSM 1896 / JCM 5824 / BCRC 10623 / CCUG 4943 / NCTC 11153</strain>
    </source>
</reference>
<dbReference type="RefSeq" id="WP_004295561.1">
    <property type="nucleotide sequence ID" value="NZ_DS264553.1"/>
</dbReference>
<dbReference type="AlphaFoldDB" id="A0AAN3A9H0"/>
<organism evidence="1 2">
    <name type="scientific">Bacteroides ovatus (strain ATCC 8483 / DSM 1896 / JCM 5824 / BCRC 10623 / CCUG 4943 / NCTC 11153)</name>
    <dbReference type="NCBI Taxonomy" id="411476"/>
    <lineage>
        <taxon>Bacteria</taxon>
        <taxon>Pseudomonadati</taxon>
        <taxon>Bacteroidota</taxon>
        <taxon>Bacteroidia</taxon>
        <taxon>Bacteroidales</taxon>
        <taxon>Bacteroidaceae</taxon>
        <taxon>Bacteroides</taxon>
    </lineage>
</organism>
<name>A0AAN3A9H0_BACO1</name>